<feature type="compositionally biased region" description="Polar residues" evidence="2">
    <location>
        <begin position="326"/>
        <end position="347"/>
    </location>
</feature>
<reference evidence="5" key="1">
    <citation type="submission" date="2020-10" db="EMBL/GenBank/DDBJ databases">
        <title>Taxonomic study of unclassified bacteria belonging to the class Ktedonobacteria.</title>
        <authorList>
            <person name="Yabe S."/>
            <person name="Wang C.M."/>
            <person name="Zheng Y."/>
            <person name="Sakai Y."/>
            <person name="Cavaletti L."/>
            <person name="Monciardini P."/>
            <person name="Donadio S."/>
        </authorList>
    </citation>
    <scope>NUCLEOTIDE SEQUENCE</scope>
    <source>
        <strain evidence="5">SOSP1-1</strain>
    </source>
</reference>
<dbReference type="AlphaFoldDB" id="A0A8J3I0N4"/>
<feature type="compositionally biased region" description="Polar residues" evidence="2">
    <location>
        <begin position="56"/>
        <end position="68"/>
    </location>
</feature>
<evidence type="ECO:0000256" key="1">
    <source>
        <dbReference type="SAM" id="Coils"/>
    </source>
</evidence>
<keyword evidence="3" id="KW-0472">Membrane</keyword>
<feature type="domain" description="DUF4349" evidence="4">
    <location>
        <begin position="75"/>
        <end position="294"/>
    </location>
</feature>
<comment type="caution">
    <text evidence="5">The sequence shown here is derived from an EMBL/GenBank/DDBJ whole genome shotgun (WGS) entry which is preliminary data.</text>
</comment>
<organism evidence="5 6">
    <name type="scientific">Ktedonospora formicarum</name>
    <dbReference type="NCBI Taxonomy" id="2778364"/>
    <lineage>
        <taxon>Bacteria</taxon>
        <taxon>Bacillati</taxon>
        <taxon>Chloroflexota</taxon>
        <taxon>Ktedonobacteria</taxon>
        <taxon>Ktedonobacterales</taxon>
        <taxon>Ktedonobacteraceae</taxon>
        <taxon>Ktedonospora</taxon>
    </lineage>
</organism>
<evidence type="ECO:0000256" key="2">
    <source>
        <dbReference type="SAM" id="MobiDB-lite"/>
    </source>
</evidence>
<feature type="transmembrane region" description="Helical" evidence="3">
    <location>
        <begin position="266"/>
        <end position="294"/>
    </location>
</feature>
<evidence type="ECO:0000259" key="4">
    <source>
        <dbReference type="Pfam" id="PF14257"/>
    </source>
</evidence>
<feature type="coiled-coil region" evidence="1">
    <location>
        <begin position="159"/>
        <end position="223"/>
    </location>
</feature>
<evidence type="ECO:0000256" key="3">
    <source>
        <dbReference type="SAM" id="Phobius"/>
    </source>
</evidence>
<dbReference type="Proteomes" id="UP000612362">
    <property type="component" value="Unassembled WGS sequence"/>
</dbReference>
<dbReference type="RefSeq" id="WP_220192237.1">
    <property type="nucleotide sequence ID" value="NZ_BNJF01000001.1"/>
</dbReference>
<dbReference type="EMBL" id="BNJF01000001">
    <property type="protein sequence ID" value="GHO42729.1"/>
    <property type="molecule type" value="Genomic_DNA"/>
</dbReference>
<dbReference type="Pfam" id="PF14257">
    <property type="entry name" value="DUF4349"/>
    <property type="match status" value="1"/>
</dbReference>
<protein>
    <recommendedName>
        <fullName evidence="4">DUF4349 domain-containing protein</fullName>
    </recommendedName>
</protein>
<sequence>MKGQRYQSRVKWIAISIGLLLLLTLLASCGGATSSGTSSSEFASTSKNSASDTSSQNQKSANGTSQTNTNYTPQYLIKQLAVTMEAKETTNIANDLQNWITHTDPQSTSSGMQYQLVGNAYNITMTFSVQSSLYTAIRGYLVDYPSKHDGRLLSLNETVKNATNDYIDTQSRLKNLRTEQQRLQDLMKNAQSMSDLLSIESKLSEVEGQIEQAEGTLKSLDDQTTFYPVTITIQPPYDGSTAITEPSNTWNIGQITHDALQASLHFFQFLVSILIWLLAFSVYIIPAAILIWLVRRWRKQHRSQPFLASSPMKTPQRATIPYPDHTASQSPMVAEVNSQDDVTNEETAQPALSEESERESIEEAASPKDERPLTTGSHRS</sequence>
<keyword evidence="1" id="KW-0175">Coiled coil</keyword>
<name>A0A8J3I0N4_9CHLR</name>
<dbReference type="InterPro" id="IPR025645">
    <property type="entry name" value="DUF4349"/>
</dbReference>
<evidence type="ECO:0000313" key="5">
    <source>
        <dbReference type="EMBL" id="GHO42729.1"/>
    </source>
</evidence>
<proteinExistence type="predicted"/>
<feature type="region of interest" description="Disordered" evidence="2">
    <location>
        <begin position="34"/>
        <end position="68"/>
    </location>
</feature>
<feature type="compositionally biased region" description="Basic and acidic residues" evidence="2">
    <location>
        <begin position="358"/>
        <end position="372"/>
    </location>
</feature>
<accession>A0A8J3I0N4</accession>
<dbReference type="PROSITE" id="PS51257">
    <property type="entry name" value="PROKAR_LIPOPROTEIN"/>
    <property type="match status" value="1"/>
</dbReference>
<evidence type="ECO:0000313" key="6">
    <source>
        <dbReference type="Proteomes" id="UP000612362"/>
    </source>
</evidence>
<gene>
    <name evidence="5" type="ORF">KSX_08920</name>
</gene>
<feature type="region of interest" description="Disordered" evidence="2">
    <location>
        <begin position="305"/>
        <end position="380"/>
    </location>
</feature>
<feature type="compositionally biased region" description="Low complexity" evidence="2">
    <location>
        <begin position="34"/>
        <end position="55"/>
    </location>
</feature>
<keyword evidence="3" id="KW-1133">Transmembrane helix</keyword>
<keyword evidence="6" id="KW-1185">Reference proteome</keyword>
<keyword evidence="3" id="KW-0812">Transmembrane</keyword>